<dbReference type="PANTHER" id="PTHR11712">
    <property type="entry name" value="POLYKETIDE SYNTHASE-RELATED"/>
    <property type="match status" value="1"/>
</dbReference>
<dbReference type="GO" id="GO:0006633">
    <property type="term" value="P:fatty acid biosynthetic process"/>
    <property type="evidence" value="ECO:0007669"/>
    <property type="project" value="InterPro"/>
</dbReference>
<dbReference type="InterPro" id="IPR020841">
    <property type="entry name" value="PKS_Beta-ketoAc_synthase_dom"/>
</dbReference>
<evidence type="ECO:0000256" key="2">
    <source>
        <dbReference type="ARBA" id="ARBA00022679"/>
    </source>
</evidence>
<dbReference type="InterPro" id="IPR014030">
    <property type="entry name" value="Ketoacyl_synth_N"/>
</dbReference>
<dbReference type="PROSITE" id="PS00606">
    <property type="entry name" value="KS3_1"/>
    <property type="match status" value="1"/>
</dbReference>
<dbReference type="SMART" id="SM00825">
    <property type="entry name" value="PKS_KS"/>
    <property type="match status" value="1"/>
</dbReference>
<evidence type="ECO:0000313" key="6">
    <source>
        <dbReference type="Proteomes" id="UP001165427"/>
    </source>
</evidence>
<reference evidence="5" key="1">
    <citation type="submission" date="2022-04" db="EMBL/GenBank/DDBJ databases">
        <title>Desulfatitalea alkaliphila sp. nov., a novel anaerobic sulfate-reducing bacterium isolated from terrestrial mud volcano, Taman Peninsula, Russia.</title>
        <authorList>
            <person name="Khomyakova M.A."/>
            <person name="Merkel A.Y."/>
            <person name="Slobodkin A.I."/>
        </authorList>
    </citation>
    <scope>NUCLEOTIDE SEQUENCE</scope>
    <source>
        <strain evidence="5">M08but</strain>
    </source>
</reference>
<dbReference type="PANTHER" id="PTHR11712:SF320">
    <property type="entry name" value="BETA-KETOACYL SYNTHASE"/>
    <property type="match status" value="1"/>
</dbReference>
<dbReference type="GO" id="GO:0004315">
    <property type="term" value="F:3-oxoacyl-[acyl-carrier-protein] synthase activity"/>
    <property type="evidence" value="ECO:0007669"/>
    <property type="project" value="InterPro"/>
</dbReference>
<dbReference type="Gene3D" id="3.40.47.10">
    <property type="match status" value="2"/>
</dbReference>
<keyword evidence="2 3" id="KW-0808">Transferase</keyword>
<protein>
    <submittedName>
        <fullName evidence="5">Beta-ketoacyl synthase chain length factor</fullName>
    </submittedName>
</protein>
<name>A0AA41UQQ5_9BACT</name>
<dbReference type="Pfam" id="PF02801">
    <property type="entry name" value="Ketoacyl-synt_C"/>
    <property type="match status" value="1"/>
</dbReference>
<dbReference type="EMBL" id="JALJRB010000015">
    <property type="protein sequence ID" value="MCJ8501598.1"/>
    <property type="molecule type" value="Genomic_DNA"/>
</dbReference>
<keyword evidence="6" id="KW-1185">Reference proteome</keyword>
<evidence type="ECO:0000313" key="5">
    <source>
        <dbReference type="EMBL" id="MCJ8501598.1"/>
    </source>
</evidence>
<evidence type="ECO:0000259" key="4">
    <source>
        <dbReference type="PROSITE" id="PS52004"/>
    </source>
</evidence>
<dbReference type="PROSITE" id="PS52004">
    <property type="entry name" value="KS3_2"/>
    <property type="match status" value="1"/>
</dbReference>
<dbReference type="AlphaFoldDB" id="A0AA41UQQ5"/>
<dbReference type="InterPro" id="IPR000794">
    <property type="entry name" value="Beta-ketoacyl_synthase"/>
</dbReference>
<accession>A0AA41UQQ5</accession>
<sequence>MSDVPVTIAGMGVVSALGTGAERTLAALRGGECGLSGLTLFVAPAGQVLPVGAVRGFDMQDQALPRTHRLARIAAAEALAGSDAAPDAIVLGTTTGGILTTESLLQNHCTDPRAYRHHGLATVAEDLARQWGCTGPVLTVSTACSSGAVALKLALEMLRCGMARRVLAGGVDSLCRLTYFGFKSLQLIDPAGARPLDRERRGMSVAEGAALLLLSADAAADGVCLLGAGLSCDAHHATAPHPEGEGALAAMTAALADAGLTPAQIDYINLHGTGTPDNDLAEGRAVHRLFGRQPPPLSSIKGAMGHPLAAAGAIEAVVAALCIRNGLLPGNVGYGTPDPELGISPVTAPRSAPLKTVMSNSFGFGGNNATVIVGRAAGAAAVAAPSVVTAPLSVQGAACITGAGHGPASLEALLAGKECAGCLDEQTLSEALPPRVIRRFKRLPRMALSLAMNACRDLAPERMPTAVSIGTAWGALSETHAFLQRLAETRGQYPSPTDFVGSVHNAPAGQIAMQLGIKGANVTTSGGDHSFEQALLAADLLTRRSADAVLVAGLDEHHPQLSPLLAPAARPDPPAADGGGALLLRREPGGNAPMLQLLAYRSGDGAGTGADLVGLLGGADVVHNNYGAILVGMPARAYAVAEAQWAAFRQASGFDGPMVDYRRLTGEFGTASAVAAVMGVAMVRAGAVPAALAGGAPCALAGKAVLLLGLGDGVSAVGIRLP</sequence>
<dbReference type="Pfam" id="PF13723">
    <property type="entry name" value="Ketoacyl-synt_2"/>
    <property type="match status" value="1"/>
</dbReference>
<dbReference type="InterPro" id="IPR018201">
    <property type="entry name" value="Ketoacyl_synth_AS"/>
</dbReference>
<comment type="similarity">
    <text evidence="1 3">Belongs to the thiolase-like superfamily. Beta-ketoacyl-ACP synthases family.</text>
</comment>
<feature type="domain" description="Ketosynthase family 3 (KS3)" evidence="4">
    <location>
        <begin position="1"/>
        <end position="375"/>
    </location>
</feature>
<dbReference type="SUPFAM" id="SSF53901">
    <property type="entry name" value="Thiolase-like"/>
    <property type="match status" value="3"/>
</dbReference>
<gene>
    <name evidence="5" type="ORF">MRX98_13530</name>
</gene>
<proteinExistence type="inferred from homology"/>
<dbReference type="InterPro" id="IPR014031">
    <property type="entry name" value="Ketoacyl_synth_C"/>
</dbReference>
<dbReference type="RefSeq" id="WP_246909842.1">
    <property type="nucleotide sequence ID" value="NZ_JALJRB010000015.1"/>
</dbReference>
<dbReference type="InterPro" id="IPR016039">
    <property type="entry name" value="Thiolase-like"/>
</dbReference>
<comment type="caution">
    <text evidence="5">The sequence shown here is derived from an EMBL/GenBank/DDBJ whole genome shotgun (WGS) entry which is preliminary data.</text>
</comment>
<evidence type="ECO:0000256" key="3">
    <source>
        <dbReference type="RuleBase" id="RU003694"/>
    </source>
</evidence>
<dbReference type="Pfam" id="PF00109">
    <property type="entry name" value="ketoacyl-synt"/>
    <property type="match status" value="1"/>
</dbReference>
<evidence type="ECO:0000256" key="1">
    <source>
        <dbReference type="ARBA" id="ARBA00008467"/>
    </source>
</evidence>
<organism evidence="5 6">
    <name type="scientific">Desulfatitalea alkaliphila</name>
    <dbReference type="NCBI Taxonomy" id="2929485"/>
    <lineage>
        <taxon>Bacteria</taxon>
        <taxon>Pseudomonadati</taxon>
        <taxon>Thermodesulfobacteriota</taxon>
        <taxon>Desulfobacteria</taxon>
        <taxon>Desulfobacterales</taxon>
        <taxon>Desulfosarcinaceae</taxon>
        <taxon>Desulfatitalea</taxon>
    </lineage>
</organism>
<dbReference type="Proteomes" id="UP001165427">
    <property type="component" value="Unassembled WGS sequence"/>
</dbReference>